<keyword evidence="2" id="KW-1185">Reference proteome</keyword>
<evidence type="ECO:0000313" key="2">
    <source>
        <dbReference type="Proteomes" id="UP000536179"/>
    </source>
</evidence>
<comment type="caution">
    <text evidence="1">The sequence shown here is derived from an EMBL/GenBank/DDBJ whole genome shotgun (WGS) entry which is preliminary data.</text>
</comment>
<dbReference type="EMBL" id="JACHXU010000017">
    <property type="protein sequence ID" value="MBB3208709.1"/>
    <property type="molecule type" value="Genomic_DNA"/>
</dbReference>
<organism evidence="1 2">
    <name type="scientific">Aporhodopirellula rubra</name>
    <dbReference type="NCBI Taxonomy" id="980271"/>
    <lineage>
        <taxon>Bacteria</taxon>
        <taxon>Pseudomonadati</taxon>
        <taxon>Planctomycetota</taxon>
        <taxon>Planctomycetia</taxon>
        <taxon>Pirellulales</taxon>
        <taxon>Pirellulaceae</taxon>
        <taxon>Aporhodopirellula</taxon>
    </lineage>
</organism>
<proteinExistence type="predicted"/>
<dbReference type="Proteomes" id="UP000536179">
    <property type="component" value="Unassembled WGS sequence"/>
</dbReference>
<name>A0A7W5E1X4_9BACT</name>
<reference evidence="1 2" key="1">
    <citation type="submission" date="2020-08" db="EMBL/GenBank/DDBJ databases">
        <title>Genomic Encyclopedia of Type Strains, Phase III (KMG-III): the genomes of soil and plant-associated and newly described type strains.</title>
        <authorList>
            <person name="Whitman W."/>
        </authorList>
    </citation>
    <scope>NUCLEOTIDE SEQUENCE [LARGE SCALE GENOMIC DNA]</scope>
    <source>
        <strain evidence="1 2">CECT 8075</strain>
    </source>
</reference>
<sequence>MIREAAIRMRTRMPSVTSGPIPAAMLTSFERQRERIYQCRSMKLDSPDPRTTRSGEIGYVVFGNALAVLFPRIRRLPELSHRLVTVVTEAMETLIRQDSRTRQPVSCLNADLFRRRFW</sequence>
<dbReference type="AlphaFoldDB" id="A0A7W5E1X4"/>
<gene>
    <name evidence="1" type="ORF">FHS27_004541</name>
</gene>
<accession>A0A7W5E1X4</accession>
<protein>
    <submittedName>
        <fullName evidence="1">Uncharacterized protein</fullName>
    </submittedName>
</protein>
<evidence type="ECO:0000313" key="1">
    <source>
        <dbReference type="EMBL" id="MBB3208709.1"/>
    </source>
</evidence>